<sequence length="204" mass="23953">MKKKKMLLPSIINQQGTNEEYNFNFSDEEIKEEEESPDIITMKEEMKRKPKSIYTINSDFPDDDQMVDIGSSSPQQQTNDQEVDQDLFNDLLGESDKNNNELDKEEDKNESQQKQNDNNKFFFEEEENGKEDDQIYSEKIEFKENIFHFSDENNEEDEEEDSPDVAALKVDMTTPKKRFDILIDFPDDDLMIDFGGDDPIETDQ</sequence>
<feature type="compositionally biased region" description="Acidic residues" evidence="1">
    <location>
        <begin position="27"/>
        <end position="37"/>
    </location>
</feature>
<protein>
    <submittedName>
        <fullName evidence="2">Uncharacterized protein</fullName>
    </submittedName>
</protein>
<comment type="caution">
    <text evidence="2">The sequence shown here is derived from an EMBL/GenBank/DDBJ whole genome shotgun (WGS) entry which is preliminary data.</text>
</comment>
<feature type="compositionally biased region" description="Basic and acidic residues" evidence="1">
    <location>
        <begin position="94"/>
        <end position="111"/>
    </location>
</feature>
<proteinExistence type="predicted"/>
<name>A0ABR2KXQ0_9EUKA</name>
<gene>
    <name evidence="2" type="ORF">M9Y10_023689</name>
</gene>
<evidence type="ECO:0000256" key="1">
    <source>
        <dbReference type="SAM" id="MobiDB-lite"/>
    </source>
</evidence>
<reference evidence="2 3" key="1">
    <citation type="submission" date="2024-04" db="EMBL/GenBank/DDBJ databases">
        <title>Tritrichomonas musculus Genome.</title>
        <authorList>
            <person name="Alves-Ferreira E."/>
            <person name="Grigg M."/>
            <person name="Lorenzi H."/>
            <person name="Galac M."/>
        </authorList>
    </citation>
    <scope>NUCLEOTIDE SEQUENCE [LARGE SCALE GENOMIC DNA]</scope>
    <source>
        <strain evidence="2 3">EAF2021</strain>
    </source>
</reference>
<dbReference type="Proteomes" id="UP001470230">
    <property type="component" value="Unassembled WGS sequence"/>
</dbReference>
<organism evidence="2 3">
    <name type="scientific">Tritrichomonas musculus</name>
    <dbReference type="NCBI Taxonomy" id="1915356"/>
    <lineage>
        <taxon>Eukaryota</taxon>
        <taxon>Metamonada</taxon>
        <taxon>Parabasalia</taxon>
        <taxon>Tritrichomonadida</taxon>
        <taxon>Tritrichomonadidae</taxon>
        <taxon>Tritrichomonas</taxon>
    </lineage>
</organism>
<feature type="region of interest" description="Disordered" evidence="1">
    <location>
        <begin position="27"/>
        <end position="137"/>
    </location>
</feature>
<keyword evidence="3" id="KW-1185">Reference proteome</keyword>
<accession>A0ABR2KXQ0</accession>
<feature type="compositionally biased region" description="Polar residues" evidence="1">
    <location>
        <begin position="70"/>
        <end position="80"/>
    </location>
</feature>
<dbReference type="EMBL" id="JAPFFF010000003">
    <property type="protein sequence ID" value="KAK8895247.1"/>
    <property type="molecule type" value="Genomic_DNA"/>
</dbReference>
<evidence type="ECO:0000313" key="2">
    <source>
        <dbReference type="EMBL" id="KAK8895247.1"/>
    </source>
</evidence>
<feature type="compositionally biased region" description="Low complexity" evidence="1">
    <location>
        <begin position="112"/>
        <end position="121"/>
    </location>
</feature>
<evidence type="ECO:0000313" key="3">
    <source>
        <dbReference type="Proteomes" id="UP001470230"/>
    </source>
</evidence>